<keyword evidence="2" id="KW-0472">Membrane</keyword>
<accession>A0A2G9U7P2</accession>
<feature type="compositionally biased region" description="Pro residues" evidence="1">
    <location>
        <begin position="42"/>
        <end position="58"/>
    </location>
</feature>
<dbReference type="Proteomes" id="UP000230423">
    <property type="component" value="Unassembled WGS sequence"/>
</dbReference>
<sequence>EKSYQCVADRTPFQQKELLPAAQESHLPQSRVKRQWWNDPNFPWPRPRPTTPPPISRRPPPRVSRRPGPPARRPDPIFDGEFGMPERPPTIPPLNVDPEYPDDESEQPAVHRTPPLTKRPTKPPTEPDDYGETSEEKHITPKPTEPPTRRSPKPPAHASQRDKGGAVSGTKHTNFAAIILLVCGIFLSVILGILAFILTKLLIANKVPKSKTAKTSKIKSKKSKSSGKGKKGKKAKEDTPSSRPLSGEAIY</sequence>
<protein>
    <submittedName>
        <fullName evidence="3">Uncharacterized protein</fullName>
    </submittedName>
</protein>
<feature type="region of interest" description="Disordered" evidence="1">
    <location>
        <begin position="209"/>
        <end position="251"/>
    </location>
</feature>
<dbReference type="AlphaFoldDB" id="A0A2G9U7P2"/>
<keyword evidence="2" id="KW-0812">Transmembrane</keyword>
<dbReference type="EMBL" id="KZ348407">
    <property type="protein sequence ID" value="PIO66233.1"/>
    <property type="molecule type" value="Genomic_DNA"/>
</dbReference>
<keyword evidence="2" id="KW-1133">Transmembrane helix</keyword>
<organism evidence="3 4">
    <name type="scientific">Teladorsagia circumcincta</name>
    <name type="common">Brown stomach worm</name>
    <name type="synonym">Ostertagia circumcincta</name>
    <dbReference type="NCBI Taxonomy" id="45464"/>
    <lineage>
        <taxon>Eukaryota</taxon>
        <taxon>Metazoa</taxon>
        <taxon>Ecdysozoa</taxon>
        <taxon>Nematoda</taxon>
        <taxon>Chromadorea</taxon>
        <taxon>Rhabditida</taxon>
        <taxon>Rhabditina</taxon>
        <taxon>Rhabditomorpha</taxon>
        <taxon>Strongyloidea</taxon>
        <taxon>Trichostrongylidae</taxon>
        <taxon>Teladorsagia</taxon>
    </lineage>
</organism>
<keyword evidence="4" id="KW-1185">Reference proteome</keyword>
<evidence type="ECO:0000313" key="4">
    <source>
        <dbReference type="Proteomes" id="UP000230423"/>
    </source>
</evidence>
<reference evidence="3 4" key="1">
    <citation type="submission" date="2015-09" db="EMBL/GenBank/DDBJ databases">
        <title>Draft genome of the parasitic nematode Teladorsagia circumcincta isolate WARC Sus (inbred).</title>
        <authorList>
            <person name="Mitreva M."/>
        </authorList>
    </citation>
    <scope>NUCLEOTIDE SEQUENCE [LARGE SCALE GENOMIC DNA]</scope>
    <source>
        <strain evidence="3 4">S</strain>
    </source>
</reference>
<feature type="transmembrane region" description="Helical" evidence="2">
    <location>
        <begin position="175"/>
        <end position="203"/>
    </location>
</feature>
<proteinExistence type="predicted"/>
<evidence type="ECO:0000256" key="1">
    <source>
        <dbReference type="SAM" id="MobiDB-lite"/>
    </source>
</evidence>
<name>A0A2G9U7P2_TELCI</name>
<feature type="compositionally biased region" description="Basic residues" evidence="1">
    <location>
        <begin position="209"/>
        <end position="234"/>
    </location>
</feature>
<feature type="non-terminal residue" evidence="3">
    <location>
        <position position="1"/>
    </location>
</feature>
<evidence type="ECO:0000256" key="2">
    <source>
        <dbReference type="SAM" id="Phobius"/>
    </source>
</evidence>
<dbReference type="PRINTS" id="PR01217">
    <property type="entry name" value="PRICHEXTENSN"/>
</dbReference>
<feature type="region of interest" description="Disordered" evidence="1">
    <location>
        <begin position="17"/>
        <end position="167"/>
    </location>
</feature>
<evidence type="ECO:0000313" key="3">
    <source>
        <dbReference type="EMBL" id="PIO66233.1"/>
    </source>
</evidence>
<gene>
    <name evidence="3" type="ORF">TELCIR_12058</name>
</gene>